<proteinExistence type="predicted"/>
<organism evidence="2 3">
    <name type="scientific">Thalassiosira pseudonana</name>
    <name type="common">Marine diatom</name>
    <name type="synonym">Cyclotella nana</name>
    <dbReference type="NCBI Taxonomy" id="35128"/>
    <lineage>
        <taxon>Eukaryota</taxon>
        <taxon>Sar</taxon>
        <taxon>Stramenopiles</taxon>
        <taxon>Ochrophyta</taxon>
        <taxon>Bacillariophyta</taxon>
        <taxon>Coscinodiscophyceae</taxon>
        <taxon>Thalassiosirophycidae</taxon>
        <taxon>Thalassiosirales</taxon>
        <taxon>Thalassiosiraceae</taxon>
        <taxon>Thalassiosira</taxon>
    </lineage>
</organism>
<evidence type="ECO:0000313" key="3">
    <source>
        <dbReference type="Proteomes" id="UP000001449"/>
    </source>
</evidence>
<accession>B8BUX5</accession>
<dbReference type="AlphaFoldDB" id="B8BUX5"/>
<dbReference type="PaxDb" id="35128-Thaps2632"/>
<dbReference type="Proteomes" id="UP000001449">
    <property type="component" value="Chromosome 2"/>
</dbReference>
<protein>
    <submittedName>
        <fullName evidence="2">Uncharacterized protein</fullName>
    </submittedName>
</protein>
<gene>
    <name evidence="2" type="ORF">THAPSDRAFT_2632</name>
</gene>
<dbReference type="RefSeq" id="XP_002287393.1">
    <property type="nucleotide sequence ID" value="XM_002287357.1"/>
</dbReference>
<sequence>MFFKSTRVLLSSLSIVLVSSVKEESVGRLGVPDQKSFINLHDHSTSYVRKLKKDKKNDEEVTVEDTEELVEEPSVNGAEEMNTQPGITIGDFARSNRISTFENLDDVDWNHGTASVSAEKSGTITFDIPDTTHIGDMIFLFLSRTDGLLPLQLDGWTRGAECFKTKNRQENCMRAAHCQVRDGPFCLEFIRDNERGNGQDLGTVLFYRQVEENDPCNWTIDLPGRTTTWAITTAIPNVNQDNPIRQVSGISCDKDWDSVFPSVFGDENDVLLLSQAFDDTAAKNQFQPPDGTDLLGFTNSYDEAGFLFGKHLNTSGLTGELSTGGVGGPKCKDALLSVVVNINTE</sequence>
<keyword evidence="1" id="KW-0732">Signal</keyword>
<name>B8BUX5_THAPS</name>
<keyword evidence="3" id="KW-1185">Reference proteome</keyword>
<dbReference type="KEGG" id="tps:THAPSDRAFT_2632"/>
<evidence type="ECO:0000256" key="1">
    <source>
        <dbReference type="SAM" id="SignalP"/>
    </source>
</evidence>
<reference evidence="2 3" key="2">
    <citation type="journal article" date="2008" name="Nature">
        <title>The Phaeodactylum genome reveals the evolutionary history of diatom genomes.</title>
        <authorList>
            <person name="Bowler C."/>
            <person name="Allen A.E."/>
            <person name="Badger J.H."/>
            <person name="Grimwood J."/>
            <person name="Jabbari K."/>
            <person name="Kuo A."/>
            <person name="Maheswari U."/>
            <person name="Martens C."/>
            <person name="Maumus F."/>
            <person name="Otillar R.P."/>
            <person name="Rayko E."/>
            <person name="Salamov A."/>
            <person name="Vandepoele K."/>
            <person name="Beszteri B."/>
            <person name="Gruber A."/>
            <person name="Heijde M."/>
            <person name="Katinka M."/>
            <person name="Mock T."/>
            <person name="Valentin K."/>
            <person name="Verret F."/>
            <person name="Berges J.A."/>
            <person name="Brownlee C."/>
            <person name="Cadoret J.P."/>
            <person name="Chiovitti A."/>
            <person name="Choi C.J."/>
            <person name="Coesel S."/>
            <person name="De Martino A."/>
            <person name="Detter J.C."/>
            <person name="Durkin C."/>
            <person name="Falciatore A."/>
            <person name="Fournet J."/>
            <person name="Haruta M."/>
            <person name="Huysman M.J."/>
            <person name="Jenkins B.D."/>
            <person name="Jiroutova K."/>
            <person name="Jorgensen R.E."/>
            <person name="Joubert Y."/>
            <person name="Kaplan A."/>
            <person name="Kroger N."/>
            <person name="Kroth P.G."/>
            <person name="La Roche J."/>
            <person name="Lindquist E."/>
            <person name="Lommer M."/>
            <person name="Martin-Jezequel V."/>
            <person name="Lopez P.J."/>
            <person name="Lucas S."/>
            <person name="Mangogna M."/>
            <person name="McGinnis K."/>
            <person name="Medlin L.K."/>
            <person name="Montsant A."/>
            <person name="Oudot-Le Secq M.P."/>
            <person name="Napoli C."/>
            <person name="Obornik M."/>
            <person name="Parker M.S."/>
            <person name="Petit J.L."/>
            <person name="Porcel B.M."/>
            <person name="Poulsen N."/>
            <person name="Robison M."/>
            <person name="Rychlewski L."/>
            <person name="Rynearson T.A."/>
            <person name="Schmutz J."/>
            <person name="Shapiro H."/>
            <person name="Siaut M."/>
            <person name="Stanley M."/>
            <person name="Sussman M.R."/>
            <person name="Taylor A.R."/>
            <person name="Vardi A."/>
            <person name="von Dassow P."/>
            <person name="Vyverman W."/>
            <person name="Willis A."/>
            <person name="Wyrwicz L.S."/>
            <person name="Rokhsar D.S."/>
            <person name="Weissenbach J."/>
            <person name="Armbrust E.V."/>
            <person name="Green B.R."/>
            <person name="Van de Peer Y."/>
            <person name="Grigoriev I.V."/>
        </authorList>
    </citation>
    <scope>NUCLEOTIDE SEQUENCE [LARGE SCALE GENOMIC DNA]</scope>
    <source>
        <strain evidence="2 3">CCMP1335</strain>
    </source>
</reference>
<feature type="signal peptide" evidence="1">
    <location>
        <begin position="1"/>
        <end position="20"/>
    </location>
</feature>
<reference evidence="2 3" key="1">
    <citation type="journal article" date="2004" name="Science">
        <title>The genome of the diatom Thalassiosira pseudonana: ecology, evolution, and metabolism.</title>
        <authorList>
            <person name="Armbrust E.V."/>
            <person name="Berges J.A."/>
            <person name="Bowler C."/>
            <person name="Green B.R."/>
            <person name="Martinez D."/>
            <person name="Putnam N.H."/>
            <person name="Zhou S."/>
            <person name="Allen A.E."/>
            <person name="Apt K.E."/>
            <person name="Bechner M."/>
            <person name="Brzezinski M.A."/>
            <person name="Chaal B.K."/>
            <person name="Chiovitti A."/>
            <person name="Davis A.K."/>
            <person name="Demarest M.S."/>
            <person name="Detter J.C."/>
            <person name="Glavina T."/>
            <person name="Goodstein D."/>
            <person name="Hadi M.Z."/>
            <person name="Hellsten U."/>
            <person name="Hildebrand M."/>
            <person name="Jenkins B.D."/>
            <person name="Jurka J."/>
            <person name="Kapitonov V.V."/>
            <person name="Kroger N."/>
            <person name="Lau W.W."/>
            <person name="Lane T.W."/>
            <person name="Larimer F.W."/>
            <person name="Lippmeier J.C."/>
            <person name="Lucas S."/>
            <person name="Medina M."/>
            <person name="Montsant A."/>
            <person name="Obornik M."/>
            <person name="Parker M.S."/>
            <person name="Palenik B."/>
            <person name="Pazour G.J."/>
            <person name="Richardson P.M."/>
            <person name="Rynearson T.A."/>
            <person name="Saito M.A."/>
            <person name="Schwartz D.C."/>
            <person name="Thamatrakoln K."/>
            <person name="Valentin K."/>
            <person name="Vardi A."/>
            <person name="Wilkerson F.P."/>
            <person name="Rokhsar D.S."/>
        </authorList>
    </citation>
    <scope>NUCLEOTIDE SEQUENCE [LARGE SCALE GENOMIC DNA]</scope>
    <source>
        <strain evidence="2 3">CCMP1335</strain>
    </source>
</reference>
<dbReference type="HOGENOM" id="CLU_805328_0_0_1"/>
<dbReference type="GeneID" id="7443053"/>
<dbReference type="EMBL" id="CM000639">
    <property type="protein sequence ID" value="EED94836.1"/>
    <property type="molecule type" value="Genomic_DNA"/>
</dbReference>
<evidence type="ECO:0000313" key="2">
    <source>
        <dbReference type="EMBL" id="EED94836.1"/>
    </source>
</evidence>
<dbReference type="InParanoid" id="B8BUX5"/>
<feature type="chain" id="PRO_5002865973" evidence="1">
    <location>
        <begin position="21"/>
        <end position="345"/>
    </location>
</feature>
<dbReference type="eggNOG" id="ENOG502T46W">
    <property type="taxonomic scope" value="Eukaryota"/>
</dbReference>